<reference evidence="2" key="1">
    <citation type="journal article" date="2013" name="Nature">
        <title>Pan genome of the phytoplankton Emiliania underpins its global distribution.</title>
        <authorList>
            <person name="Read B.A."/>
            <person name="Kegel J."/>
            <person name="Klute M.J."/>
            <person name="Kuo A."/>
            <person name="Lefebvre S.C."/>
            <person name="Maumus F."/>
            <person name="Mayer C."/>
            <person name="Miller J."/>
            <person name="Monier A."/>
            <person name="Salamov A."/>
            <person name="Young J."/>
            <person name="Aguilar M."/>
            <person name="Claverie J.M."/>
            <person name="Frickenhaus S."/>
            <person name="Gonzalez K."/>
            <person name="Herman E.K."/>
            <person name="Lin Y.C."/>
            <person name="Napier J."/>
            <person name="Ogata H."/>
            <person name="Sarno A.F."/>
            <person name="Shmutz J."/>
            <person name="Schroeder D."/>
            <person name="de Vargas C."/>
            <person name="Verret F."/>
            <person name="von Dassow P."/>
            <person name="Valentin K."/>
            <person name="Van de Peer Y."/>
            <person name="Wheeler G."/>
            <person name="Dacks J.B."/>
            <person name="Delwiche C.F."/>
            <person name="Dyhrman S.T."/>
            <person name="Glockner G."/>
            <person name="John U."/>
            <person name="Richards T."/>
            <person name="Worden A.Z."/>
            <person name="Zhang X."/>
            <person name="Grigoriev I.V."/>
            <person name="Allen A.E."/>
            <person name="Bidle K."/>
            <person name="Borodovsky M."/>
            <person name="Bowler C."/>
            <person name="Brownlee C."/>
            <person name="Cock J.M."/>
            <person name="Elias M."/>
            <person name="Gladyshev V.N."/>
            <person name="Groth M."/>
            <person name="Guda C."/>
            <person name="Hadaegh A."/>
            <person name="Iglesias-Rodriguez M.D."/>
            <person name="Jenkins J."/>
            <person name="Jones B.M."/>
            <person name="Lawson T."/>
            <person name="Leese F."/>
            <person name="Lindquist E."/>
            <person name="Lobanov A."/>
            <person name="Lomsadze A."/>
            <person name="Malik S.B."/>
            <person name="Marsh M.E."/>
            <person name="Mackinder L."/>
            <person name="Mock T."/>
            <person name="Mueller-Roeber B."/>
            <person name="Pagarete A."/>
            <person name="Parker M."/>
            <person name="Probert I."/>
            <person name="Quesneville H."/>
            <person name="Raines C."/>
            <person name="Rensing S.A."/>
            <person name="Riano-Pachon D.M."/>
            <person name="Richier S."/>
            <person name="Rokitta S."/>
            <person name="Shiraiwa Y."/>
            <person name="Soanes D.M."/>
            <person name="van der Giezen M."/>
            <person name="Wahlund T.M."/>
            <person name="Williams B."/>
            <person name="Wilson W."/>
            <person name="Wolfe G."/>
            <person name="Wurch L.L."/>
        </authorList>
    </citation>
    <scope>NUCLEOTIDE SEQUENCE</scope>
</reference>
<keyword evidence="2" id="KW-1185">Reference proteome</keyword>
<proteinExistence type="predicted"/>
<dbReference type="Pfam" id="PF07394">
    <property type="entry name" value="DUF1501"/>
    <property type="match status" value="1"/>
</dbReference>
<dbReference type="InterPro" id="IPR010869">
    <property type="entry name" value="DUF1501"/>
</dbReference>
<accession>A0A0D3KYE0</accession>
<dbReference type="PANTHER" id="PTHR43737">
    <property type="entry name" value="BLL7424 PROTEIN"/>
    <property type="match status" value="1"/>
</dbReference>
<dbReference type="PANTHER" id="PTHR43737:SF1">
    <property type="entry name" value="DUF1501 DOMAIN-CONTAINING PROTEIN"/>
    <property type="match status" value="1"/>
</dbReference>
<dbReference type="Proteomes" id="UP000013827">
    <property type="component" value="Unassembled WGS sequence"/>
</dbReference>
<dbReference type="GeneID" id="17286046"/>
<dbReference type="RefSeq" id="XP_005793204.1">
    <property type="nucleotide sequence ID" value="XM_005793147.1"/>
</dbReference>
<protein>
    <recommendedName>
        <fullName evidence="3">DUF1501 domain-containing protein</fullName>
    </recommendedName>
</protein>
<evidence type="ECO:0000313" key="1">
    <source>
        <dbReference type="EnsemblProtists" id="EOD40775"/>
    </source>
</evidence>
<sequence length="136" mass="14494">MWESVSVMSASEFGRTITNNGFGTDHGWGGHALLAGGAVRGGRLFGRYPGTLLVPASDKLQMRGRFIPTTPWEAVFNAQAQWLGVRDEALLAAVLPNRANFDGDILLAKADVFKAATPTPRPGTKALAPDMEVEVA</sequence>
<dbReference type="PaxDb" id="2903-EOD40775"/>
<dbReference type="AlphaFoldDB" id="A0A0D3KYE0"/>
<organism evidence="1 2">
    <name type="scientific">Emiliania huxleyi (strain CCMP1516)</name>
    <dbReference type="NCBI Taxonomy" id="280463"/>
    <lineage>
        <taxon>Eukaryota</taxon>
        <taxon>Haptista</taxon>
        <taxon>Haptophyta</taxon>
        <taxon>Prymnesiophyceae</taxon>
        <taxon>Isochrysidales</taxon>
        <taxon>Noelaerhabdaceae</taxon>
        <taxon>Emiliania</taxon>
    </lineage>
</organism>
<dbReference type="EnsemblProtists" id="EOD40775">
    <property type="protein sequence ID" value="EOD40775"/>
    <property type="gene ID" value="EMIHUDRAFT_125520"/>
</dbReference>
<reference evidence="1" key="2">
    <citation type="submission" date="2024-10" db="UniProtKB">
        <authorList>
            <consortium name="EnsemblProtists"/>
        </authorList>
    </citation>
    <scope>IDENTIFICATION</scope>
</reference>
<dbReference type="HOGENOM" id="CLU_1879298_0_0_1"/>
<name>A0A0D3KYE0_EMIH1</name>
<evidence type="ECO:0008006" key="3">
    <source>
        <dbReference type="Google" id="ProtNLM"/>
    </source>
</evidence>
<dbReference type="KEGG" id="ehx:EMIHUDRAFT_125520"/>
<dbReference type="STRING" id="2903.R1FNW7"/>
<evidence type="ECO:0000313" key="2">
    <source>
        <dbReference type="Proteomes" id="UP000013827"/>
    </source>
</evidence>